<dbReference type="PANTHER" id="PTHR30441">
    <property type="entry name" value="DUF748 DOMAIN-CONTAINING PROTEIN"/>
    <property type="match status" value="1"/>
</dbReference>
<evidence type="ECO:0000256" key="1">
    <source>
        <dbReference type="SAM" id="MobiDB-lite"/>
    </source>
</evidence>
<sequence>VIVLVLLVLPALINLGAYRDVIESRMGRALGRQVSVGKVDLSLIGGVRLRLGDFVLYPVAGENPQVTLSARELRVHLKFLPLLLKEIRLASVKIDTPVVRVAERRTAFTRESFPPGRHGLPASSGEVVRVSTTSDPRPPGRESPAPAQEPRAPWAVWEGVSLGSLDIQKGSLHYFTSNSEPLFSLADLNLSVRNLSLKGTVRFNLKTKVSYQGERVYELSGNIFPNFLNVRSPEVDFSLNSPRLDVESLLLLSRLFQRLPAAAPRAPEAGKPGRAPRDLWSSLIITGRIQADKVFYKGIRMENLEARTRREKDQIKVSSLSFRGAGGLVRAEGVLGYGSREGQISVKASLEQVEAQTLFTALQTGRAPISGPLTLKVDLSSPRGGIKNLGGTGSLQMGPGRFLGQEVESKLQNYSQLIFHKAKTGSLVRYEKITGNLQVGGERVTTQNLTGQWPSFRVVVRGSMDFQGLLDLRAGLYFPDQGILHLQVQGPISGPSLKPDLGETAREAGKGSREIQKGIRGTFQKLLRSLTP</sequence>
<evidence type="ECO:0000313" key="3">
    <source>
        <dbReference type="Proteomes" id="UP000741360"/>
    </source>
</evidence>
<comment type="caution">
    <text evidence="2">The sequence shown here is derived from an EMBL/GenBank/DDBJ whole genome shotgun (WGS) entry which is preliminary data.</text>
</comment>
<evidence type="ECO:0000313" key="2">
    <source>
        <dbReference type="EMBL" id="MBI3014243.1"/>
    </source>
</evidence>
<dbReference type="InterPro" id="IPR052894">
    <property type="entry name" value="AsmA-related"/>
</dbReference>
<feature type="region of interest" description="Disordered" evidence="1">
    <location>
        <begin position="110"/>
        <end position="150"/>
    </location>
</feature>
<proteinExistence type="predicted"/>
<dbReference type="AlphaFoldDB" id="A0A932LZJ1"/>
<dbReference type="Proteomes" id="UP000741360">
    <property type="component" value="Unassembled WGS sequence"/>
</dbReference>
<dbReference type="GO" id="GO:0005886">
    <property type="term" value="C:plasma membrane"/>
    <property type="evidence" value="ECO:0007669"/>
    <property type="project" value="TreeGrafter"/>
</dbReference>
<organism evidence="2 3">
    <name type="scientific">Tectimicrobiota bacterium</name>
    <dbReference type="NCBI Taxonomy" id="2528274"/>
    <lineage>
        <taxon>Bacteria</taxon>
        <taxon>Pseudomonadati</taxon>
        <taxon>Nitrospinota/Tectimicrobiota group</taxon>
        <taxon>Candidatus Tectimicrobiota</taxon>
    </lineage>
</organism>
<dbReference type="PANTHER" id="PTHR30441:SF8">
    <property type="entry name" value="DUF748 DOMAIN-CONTAINING PROTEIN"/>
    <property type="match status" value="1"/>
</dbReference>
<name>A0A932LZJ1_UNCTE</name>
<feature type="non-terminal residue" evidence="2">
    <location>
        <position position="1"/>
    </location>
</feature>
<gene>
    <name evidence="2" type="ORF">HYY65_04050</name>
</gene>
<evidence type="ECO:0008006" key="4">
    <source>
        <dbReference type="Google" id="ProtNLM"/>
    </source>
</evidence>
<dbReference type="EMBL" id="JACPSX010000070">
    <property type="protein sequence ID" value="MBI3014243.1"/>
    <property type="molecule type" value="Genomic_DNA"/>
</dbReference>
<reference evidence="2" key="1">
    <citation type="submission" date="2020-07" db="EMBL/GenBank/DDBJ databases">
        <title>Huge and variable diversity of episymbiotic CPR bacteria and DPANN archaea in groundwater ecosystems.</title>
        <authorList>
            <person name="He C.Y."/>
            <person name="Keren R."/>
            <person name="Whittaker M."/>
            <person name="Farag I.F."/>
            <person name="Doudna J."/>
            <person name="Cate J.H.D."/>
            <person name="Banfield J.F."/>
        </authorList>
    </citation>
    <scope>NUCLEOTIDE SEQUENCE</scope>
    <source>
        <strain evidence="2">NC_groundwater_717_Ag_S-0.2um_59_8</strain>
    </source>
</reference>
<protein>
    <recommendedName>
        <fullName evidence="4">AsmA-like C-terminal domain-containing protein</fullName>
    </recommendedName>
</protein>
<accession>A0A932LZJ1</accession>
<dbReference type="GO" id="GO:0090313">
    <property type="term" value="P:regulation of protein targeting to membrane"/>
    <property type="evidence" value="ECO:0007669"/>
    <property type="project" value="TreeGrafter"/>
</dbReference>